<dbReference type="Proteomes" id="UP001178354">
    <property type="component" value="Unassembled WGS sequence"/>
</dbReference>
<dbReference type="Gene3D" id="3.10.450.160">
    <property type="entry name" value="inner membrane protein cigr"/>
    <property type="match status" value="1"/>
</dbReference>
<sequence length="160" mass="18331">MIRKPKTLLSYLLLLASTCLIPSASTLAEQQVMEIAAEVAGAALFNEAEKRLFSDYLRDRHYDDQDEYHQGKTKKLPPGLRKKLERGGELPPGWQQKVARGEVLDADVYYHSRDLPDDILRRLPRDIDGTSIRRIDDRIVRIVDATRTILDVFYLTNGSY</sequence>
<keyword evidence="3" id="KW-1185">Reference proteome</keyword>
<proteinExistence type="predicted"/>
<dbReference type="EMBL" id="JAUUUU010000005">
    <property type="protein sequence ID" value="MDP1521220.1"/>
    <property type="molecule type" value="Genomic_DNA"/>
</dbReference>
<evidence type="ECO:0000313" key="2">
    <source>
        <dbReference type="EMBL" id="MDP1521220.1"/>
    </source>
</evidence>
<feature type="signal peptide" evidence="1">
    <location>
        <begin position="1"/>
        <end position="28"/>
    </location>
</feature>
<name>A0AAW8B448_9GAMM</name>
<comment type="caution">
    <text evidence="2">The sequence shown here is derived from an EMBL/GenBank/DDBJ whole genome shotgun (WGS) entry which is preliminary data.</text>
</comment>
<evidence type="ECO:0000313" key="3">
    <source>
        <dbReference type="Proteomes" id="UP001178354"/>
    </source>
</evidence>
<accession>A0AAW8B448</accession>
<protein>
    <submittedName>
        <fullName evidence="2">Uncharacterized protein</fullName>
    </submittedName>
</protein>
<dbReference type="RefSeq" id="WP_305170884.1">
    <property type="nucleotide sequence ID" value="NZ_JAUUUU010000005.1"/>
</dbReference>
<keyword evidence="1" id="KW-0732">Signal</keyword>
<feature type="chain" id="PRO_5043431936" evidence="1">
    <location>
        <begin position="29"/>
        <end position="160"/>
    </location>
</feature>
<reference evidence="2" key="1">
    <citation type="journal article" date="2010" name="Int. J. Syst. Evol. Microbiol.">
        <title>Porticoccus litoralis gen. nov., sp. nov., a gammaproteobacterium isolated from the Yellow Sea.</title>
        <authorList>
            <person name="Oh H.M."/>
            <person name="Kim H."/>
            <person name="Kim K.M."/>
            <person name="Min G.S."/>
            <person name="Cho J.C."/>
        </authorList>
    </citation>
    <scope>NUCLEOTIDE SEQUENCE</scope>
    <source>
        <strain evidence="2">DSM 25064</strain>
    </source>
</reference>
<reference evidence="2" key="2">
    <citation type="submission" date="2023-08" db="EMBL/GenBank/DDBJ databases">
        <authorList>
            <person name="Luo J."/>
        </authorList>
    </citation>
    <scope>NUCLEOTIDE SEQUENCE</scope>
    <source>
        <strain evidence="2">DSM 25064</strain>
    </source>
</reference>
<organism evidence="2 3">
    <name type="scientific">Porticoccus litoralis</name>
    <dbReference type="NCBI Taxonomy" id="434086"/>
    <lineage>
        <taxon>Bacteria</taxon>
        <taxon>Pseudomonadati</taxon>
        <taxon>Pseudomonadota</taxon>
        <taxon>Gammaproteobacteria</taxon>
        <taxon>Cellvibrionales</taxon>
        <taxon>Porticoccaceae</taxon>
        <taxon>Porticoccus</taxon>
    </lineage>
</organism>
<gene>
    <name evidence="2" type="ORF">Q8A57_09590</name>
</gene>
<evidence type="ECO:0000256" key="1">
    <source>
        <dbReference type="SAM" id="SignalP"/>
    </source>
</evidence>
<dbReference type="AlphaFoldDB" id="A0AAW8B448"/>